<keyword evidence="1" id="KW-0812">Transmembrane</keyword>
<evidence type="ECO:0000256" key="1">
    <source>
        <dbReference type="SAM" id="Phobius"/>
    </source>
</evidence>
<dbReference type="NCBIfam" id="TIGR02837">
    <property type="entry name" value="spore_II_R"/>
    <property type="match status" value="1"/>
</dbReference>
<keyword evidence="1" id="KW-0472">Membrane</keyword>
<gene>
    <name evidence="2" type="ORF">SCFA_1230012</name>
</gene>
<feature type="transmembrane region" description="Helical" evidence="1">
    <location>
        <begin position="7"/>
        <end position="25"/>
    </location>
</feature>
<proteinExistence type="predicted"/>
<evidence type="ECO:0008006" key="3">
    <source>
        <dbReference type="Google" id="ProtNLM"/>
    </source>
</evidence>
<protein>
    <recommendedName>
        <fullName evidence="3">Stage II sporulation protein R</fullName>
    </recommendedName>
</protein>
<dbReference type="AlphaFoldDB" id="A0A485LWT4"/>
<reference evidence="2" key="1">
    <citation type="submission" date="2019-03" db="EMBL/GenBank/DDBJ databases">
        <authorList>
            <person name="Hao L."/>
        </authorList>
    </citation>
    <scope>NUCLEOTIDE SEQUENCE</scope>
</reference>
<evidence type="ECO:0000313" key="2">
    <source>
        <dbReference type="EMBL" id="VFU11597.1"/>
    </source>
</evidence>
<organism evidence="2">
    <name type="scientific">anaerobic digester metagenome</name>
    <dbReference type="NCBI Taxonomy" id="1263854"/>
    <lineage>
        <taxon>unclassified sequences</taxon>
        <taxon>metagenomes</taxon>
        <taxon>ecological metagenomes</taxon>
    </lineage>
</organism>
<dbReference type="InterPro" id="IPR014202">
    <property type="entry name" value="Spore_II_R"/>
</dbReference>
<accession>A0A485LWT4</accession>
<dbReference type="EMBL" id="CAADRN010000028">
    <property type="protein sequence ID" value="VFU11597.1"/>
    <property type="molecule type" value="Genomic_DNA"/>
</dbReference>
<sequence>MTGTNKKILLTIIVFLVVLLSAFYLRQEQDTKTEVSGSGEFIRLHVVANSDSLFDQDLKRKVRDAIVQDVAPGFLAIDDIASARDIARNNLDLIQETADREVRTAGREYPVRVELACFPFPTKHYGPFILPAGEYEAVRVVIGEGGGTNWWCVLFPPLCFVDLTRNAAAVNPYSNGGQVPITPEPGAAMPGAVLEGGKTGSDRGNGFNPGSGFNTWKGSGSGTLNGSGPFDDTGFVSSFGFGGNRGTVFDPAAPCPVPLSEEEECLLSGQAIPETIEDTGVRVVFSCRILEFFRSLKG</sequence>
<dbReference type="Pfam" id="PF09551">
    <property type="entry name" value="Spore_II_R"/>
    <property type="match status" value="1"/>
</dbReference>
<keyword evidence="1" id="KW-1133">Transmembrane helix</keyword>
<name>A0A485LWT4_9ZZZZ</name>